<dbReference type="EMBL" id="ML977037">
    <property type="protein sequence ID" value="KAF1949414.1"/>
    <property type="molecule type" value="Genomic_DNA"/>
</dbReference>
<name>A0A6A5TB73_9PLEO</name>
<feature type="compositionally biased region" description="Low complexity" evidence="1">
    <location>
        <begin position="103"/>
        <end position="124"/>
    </location>
</feature>
<dbReference type="Proteomes" id="UP000800035">
    <property type="component" value="Unassembled WGS sequence"/>
</dbReference>
<feature type="compositionally biased region" description="Polar residues" evidence="1">
    <location>
        <begin position="91"/>
        <end position="102"/>
    </location>
</feature>
<proteinExistence type="predicted"/>
<feature type="compositionally biased region" description="Pro residues" evidence="1">
    <location>
        <begin position="165"/>
        <end position="177"/>
    </location>
</feature>
<evidence type="ECO:0000313" key="3">
    <source>
        <dbReference type="Proteomes" id="UP000800035"/>
    </source>
</evidence>
<accession>A0A6A5TB73</accession>
<evidence type="ECO:0000256" key="1">
    <source>
        <dbReference type="SAM" id="MobiDB-lite"/>
    </source>
</evidence>
<sequence>MHIQTFSSSSPRRPNHSDSMWMLPLSSLSSLCCIATRAGVDDLTTAPARRFGHGRSIDLSSTSAEPIAQSGKGVSFLEATKRAFVLSLRSPAQLSSAPTDNLTSPATPASSAHSHSHSHSPSPALRRCTRGGNGQRSGAVLPLTAIVRNDNRGPGTPSNRLSCLPRPPISPISPSPPQSRRARLEPLTTRP</sequence>
<gene>
    <name evidence="2" type="ORF">CC80DRAFT_271371</name>
</gene>
<keyword evidence="3" id="KW-1185">Reference proteome</keyword>
<feature type="region of interest" description="Disordered" evidence="1">
    <location>
        <begin position="91"/>
        <end position="191"/>
    </location>
</feature>
<organism evidence="2 3">
    <name type="scientific">Byssothecium circinans</name>
    <dbReference type="NCBI Taxonomy" id="147558"/>
    <lineage>
        <taxon>Eukaryota</taxon>
        <taxon>Fungi</taxon>
        <taxon>Dikarya</taxon>
        <taxon>Ascomycota</taxon>
        <taxon>Pezizomycotina</taxon>
        <taxon>Dothideomycetes</taxon>
        <taxon>Pleosporomycetidae</taxon>
        <taxon>Pleosporales</taxon>
        <taxon>Massarineae</taxon>
        <taxon>Massarinaceae</taxon>
        <taxon>Byssothecium</taxon>
    </lineage>
</organism>
<protein>
    <submittedName>
        <fullName evidence="2">Uncharacterized protein</fullName>
    </submittedName>
</protein>
<reference evidence="2" key="1">
    <citation type="journal article" date="2020" name="Stud. Mycol.">
        <title>101 Dothideomycetes genomes: a test case for predicting lifestyles and emergence of pathogens.</title>
        <authorList>
            <person name="Haridas S."/>
            <person name="Albert R."/>
            <person name="Binder M."/>
            <person name="Bloem J."/>
            <person name="Labutti K."/>
            <person name="Salamov A."/>
            <person name="Andreopoulos B."/>
            <person name="Baker S."/>
            <person name="Barry K."/>
            <person name="Bills G."/>
            <person name="Bluhm B."/>
            <person name="Cannon C."/>
            <person name="Castanera R."/>
            <person name="Culley D."/>
            <person name="Daum C."/>
            <person name="Ezra D."/>
            <person name="Gonzalez J."/>
            <person name="Henrissat B."/>
            <person name="Kuo A."/>
            <person name="Liang C."/>
            <person name="Lipzen A."/>
            <person name="Lutzoni F."/>
            <person name="Magnuson J."/>
            <person name="Mondo S."/>
            <person name="Nolan M."/>
            <person name="Ohm R."/>
            <person name="Pangilinan J."/>
            <person name="Park H.-J."/>
            <person name="Ramirez L."/>
            <person name="Alfaro M."/>
            <person name="Sun H."/>
            <person name="Tritt A."/>
            <person name="Yoshinaga Y."/>
            <person name="Zwiers L.-H."/>
            <person name="Turgeon B."/>
            <person name="Goodwin S."/>
            <person name="Spatafora J."/>
            <person name="Crous P."/>
            <person name="Grigoriev I."/>
        </authorList>
    </citation>
    <scope>NUCLEOTIDE SEQUENCE</scope>
    <source>
        <strain evidence="2">CBS 675.92</strain>
    </source>
</reference>
<evidence type="ECO:0000313" key="2">
    <source>
        <dbReference type="EMBL" id="KAF1949414.1"/>
    </source>
</evidence>
<dbReference type="AlphaFoldDB" id="A0A6A5TB73"/>